<dbReference type="PIRSF" id="PIRSF000726">
    <property type="entry name" value="Asp_kin"/>
    <property type="match status" value="1"/>
</dbReference>
<protein>
    <recommendedName>
        <fullName evidence="11">Aspartokinase</fullName>
        <ecNumber evidence="11">2.7.2.4</ecNumber>
    </recommendedName>
</protein>
<evidence type="ECO:0000256" key="2">
    <source>
        <dbReference type="ARBA" id="ARBA00004766"/>
    </source>
</evidence>
<dbReference type="InterPro" id="IPR036393">
    <property type="entry name" value="AceGlu_kinase-like_sf"/>
</dbReference>
<dbReference type="Gene3D" id="3.40.1160.10">
    <property type="entry name" value="Acetylglutamate kinase-like"/>
    <property type="match status" value="1"/>
</dbReference>
<dbReference type="InterPro" id="IPR005260">
    <property type="entry name" value="Asp_kin_monofn"/>
</dbReference>
<dbReference type="Pfam" id="PF22468">
    <property type="entry name" value="ACT_9"/>
    <property type="match status" value="1"/>
</dbReference>
<feature type="binding site" evidence="10">
    <location>
        <begin position="211"/>
        <end position="212"/>
    </location>
    <ligand>
        <name>ATP</name>
        <dbReference type="ChEBI" id="CHEBI:30616"/>
    </ligand>
</feature>
<comment type="pathway">
    <text evidence="2 12">Amino-acid biosynthesis; L-lysine biosynthesis via DAP pathway; (S)-tetrahydrodipicolinate from L-aspartate: step 1/4.</text>
</comment>
<evidence type="ECO:0000256" key="10">
    <source>
        <dbReference type="PIRSR" id="PIRSR000726-1"/>
    </source>
</evidence>
<dbReference type="InterPro" id="IPR018042">
    <property type="entry name" value="Aspartate_kinase_CS"/>
</dbReference>
<proteinExistence type="inferred from homology"/>
<gene>
    <name evidence="15" type="ORF">H6A13_02670</name>
</gene>
<name>A0A938X1I5_9CLOT</name>
<evidence type="ECO:0000256" key="11">
    <source>
        <dbReference type="RuleBase" id="RU003448"/>
    </source>
</evidence>
<dbReference type="GO" id="GO:0009090">
    <property type="term" value="P:homoserine biosynthetic process"/>
    <property type="evidence" value="ECO:0007669"/>
    <property type="project" value="TreeGrafter"/>
</dbReference>
<keyword evidence="8" id="KW-0220">Diaminopimelate biosynthesis</keyword>
<evidence type="ECO:0000256" key="7">
    <source>
        <dbReference type="ARBA" id="ARBA00022840"/>
    </source>
</evidence>
<evidence type="ECO:0000256" key="6">
    <source>
        <dbReference type="ARBA" id="ARBA00022777"/>
    </source>
</evidence>
<evidence type="ECO:0000256" key="12">
    <source>
        <dbReference type="RuleBase" id="RU004249"/>
    </source>
</evidence>
<dbReference type="AlphaFoldDB" id="A0A938X1I5"/>
<keyword evidence="5 10" id="KW-0547">Nucleotide-binding</keyword>
<reference evidence="15" key="2">
    <citation type="journal article" date="2021" name="Sci. Rep.">
        <title>The distribution of antibiotic resistance genes in chicken gut microbiota commensals.</title>
        <authorList>
            <person name="Juricova H."/>
            <person name="Matiasovicova J."/>
            <person name="Kubasova T."/>
            <person name="Cejkova D."/>
            <person name="Rychlik I."/>
        </authorList>
    </citation>
    <scope>NUCLEOTIDE SEQUENCE</scope>
    <source>
        <strain evidence="15">An420c</strain>
    </source>
</reference>
<evidence type="ECO:0000256" key="3">
    <source>
        <dbReference type="ARBA" id="ARBA00010122"/>
    </source>
</evidence>
<evidence type="ECO:0000259" key="13">
    <source>
        <dbReference type="Pfam" id="PF00696"/>
    </source>
</evidence>
<dbReference type="SUPFAM" id="SSF55021">
    <property type="entry name" value="ACT-like"/>
    <property type="match status" value="2"/>
</dbReference>
<comment type="function">
    <text evidence="1">Catalyzes the phosphorylation of the beta-carboxyl group of aspartic acid with ATP to yield 4-phospho-L-aspartate, which is involved in the branched biosynthetic pathway leading to the biosynthesis of amino acids threonine, isoleucine and methionine.</text>
</comment>
<keyword evidence="7 10" id="KW-0067">ATP-binding</keyword>
<comment type="similarity">
    <text evidence="3 11">Belongs to the aspartokinase family.</text>
</comment>
<keyword evidence="16" id="KW-1185">Reference proteome</keyword>
<dbReference type="EC" id="2.7.2.4" evidence="11"/>
<feature type="binding site" evidence="10">
    <location>
        <position position="50"/>
    </location>
    <ligand>
        <name>substrate</name>
    </ligand>
</feature>
<evidence type="ECO:0000256" key="1">
    <source>
        <dbReference type="ARBA" id="ARBA00003121"/>
    </source>
</evidence>
<sequence>MIKVVKFGGSSLADAAQFQKAGQIIRKEEERRYVVPSAPGKRSPDDTKVTDMLYGCYGAALTDEEDFSEEFEDRLSQIRKRYEEIIEGLGISLDLEEEFLEIREKFLKKTGRDYAASRGEYLNGRIMAEYLGYTFVDAADVIFFDASGNFDAEKTDRILSEVLSQTERAVIPGFYGSMPDGSVKTFSRGGSDITGSIVAKAVHADMYENWTDVSGFLIADPRVVDNPKAIDVITYRELRELSYMGATVLHEDAIFPVRQEGIPINIRNTNIPADPGTLIVENTCRKPRFVITGIAGKKDFASVTVEKAMMNAEVGFCVKVLQVFADNGIAIEHMPSGIDTLTVFVHQDEFADKEQKVIAGIHRAVHPDFLELESDLALIAVVGRGMQTARGVSGRIFSALAHANVKVKMIDQGSSGLNVIIGVRNHDFEDAIRAIYDIFVTTMI</sequence>
<comment type="catalytic activity">
    <reaction evidence="9 11">
        <text>L-aspartate + ATP = 4-phospho-L-aspartate + ADP</text>
        <dbReference type="Rhea" id="RHEA:23776"/>
        <dbReference type="ChEBI" id="CHEBI:29991"/>
        <dbReference type="ChEBI" id="CHEBI:30616"/>
        <dbReference type="ChEBI" id="CHEBI:57535"/>
        <dbReference type="ChEBI" id="CHEBI:456216"/>
        <dbReference type="EC" id="2.7.2.4"/>
    </reaction>
</comment>
<dbReference type="PANTHER" id="PTHR21499:SF67">
    <property type="entry name" value="ASPARTOKINASE 3"/>
    <property type="match status" value="1"/>
</dbReference>
<comment type="caution">
    <text evidence="15">The sequence shown here is derived from an EMBL/GenBank/DDBJ whole genome shotgun (WGS) entry which is preliminary data.</text>
</comment>
<dbReference type="InterPro" id="IPR045865">
    <property type="entry name" value="ACT-like_dom_sf"/>
</dbReference>
<dbReference type="NCBIfam" id="NF006540">
    <property type="entry name" value="PRK09034.1"/>
    <property type="match status" value="1"/>
</dbReference>
<dbReference type="Gene3D" id="3.30.2130.10">
    <property type="entry name" value="VC0802-like"/>
    <property type="match status" value="1"/>
</dbReference>
<feature type="binding site" evidence="10">
    <location>
        <begin position="6"/>
        <end position="9"/>
    </location>
    <ligand>
        <name>ATP</name>
        <dbReference type="ChEBI" id="CHEBI:30616"/>
    </ligand>
</feature>
<comment type="pathway">
    <text evidence="12">Amino-acid biosynthesis; L-methionine biosynthesis via de novo pathway; L-homoserine from L-aspartate: step 1/3.</text>
</comment>
<comment type="pathway">
    <text evidence="12">Amino-acid biosynthesis; L-threonine biosynthesis; L-threonine from L-aspartate: step 1/5.</text>
</comment>
<dbReference type="InterPro" id="IPR054352">
    <property type="entry name" value="ACT_Aspartokinase"/>
</dbReference>
<dbReference type="CDD" id="cd04911">
    <property type="entry name" value="ACT_AKiii-YclM-BS_1"/>
    <property type="match status" value="1"/>
</dbReference>
<dbReference type="EMBL" id="JACJLV010000005">
    <property type="protein sequence ID" value="MBM6826010.1"/>
    <property type="molecule type" value="Genomic_DNA"/>
</dbReference>
<reference evidence="15" key="1">
    <citation type="submission" date="2020-08" db="EMBL/GenBank/DDBJ databases">
        <authorList>
            <person name="Cejkova D."/>
            <person name="Kubasova T."/>
            <person name="Jahodarova E."/>
            <person name="Rychlik I."/>
        </authorList>
    </citation>
    <scope>NUCLEOTIDE SEQUENCE</scope>
    <source>
        <strain evidence="15">An420c</strain>
    </source>
</reference>
<keyword evidence="4 11" id="KW-0808">Transferase</keyword>
<dbReference type="CDD" id="cd04916">
    <property type="entry name" value="ACT_AKiii-YclM-BS_2"/>
    <property type="match status" value="1"/>
</dbReference>
<dbReference type="GO" id="GO:0019877">
    <property type="term" value="P:diaminopimelate biosynthetic process"/>
    <property type="evidence" value="ECO:0007669"/>
    <property type="project" value="UniProtKB-KW"/>
</dbReference>
<feature type="domain" description="Aspartokinase ACT" evidence="14">
    <location>
        <begin position="379"/>
        <end position="439"/>
    </location>
</feature>
<dbReference type="InterPro" id="IPR001048">
    <property type="entry name" value="Asp/Glu/Uridylate_kinase"/>
</dbReference>
<feature type="domain" description="Aspartate/glutamate/uridylate kinase" evidence="13">
    <location>
        <begin position="1"/>
        <end position="268"/>
    </location>
</feature>
<dbReference type="GO" id="GO:0005829">
    <property type="term" value="C:cytosol"/>
    <property type="evidence" value="ECO:0007669"/>
    <property type="project" value="TreeGrafter"/>
</dbReference>
<dbReference type="SUPFAM" id="SSF53633">
    <property type="entry name" value="Carbamate kinase-like"/>
    <property type="match status" value="1"/>
</dbReference>
<dbReference type="FunFam" id="3.30.2130.10:FF:000001">
    <property type="entry name" value="Bifunctional aspartokinase/homoserine dehydrogenase"/>
    <property type="match status" value="1"/>
</dbReference>
<dbReference type="NCBIfam" id="TIGR00657">
    <property type="entry name" value="asp_kinases"/>
    <property type="match status" value="1"/>
</dbReference>
<evidence type="ECO:0000313" key="15">
    <source>
        <dbReference type="EMBL" id="MBM6826010.1"/>
    </source>
</evidence>
<dbReference type="PANTHER" id="PTHR21499">
    <property type="entry name" value="ASPARTATE KINASE"/>
    <property type="match status" value="1"/>
</dbReference>
<evidence type="ECO:0000256" key="9">
    <source>
        <dbReference type="ARBA" id="ARBA00047872"/>
    </source>
</evidence>
<dbReference type="PROSITE" id="PS00324">
    <property type="entry name" value="ASPARTOKINASE"/>
    <property type="match status" value="1"/>
</dbReference>
<dbReference type="GO" id="GO:0009089">
    <property type="term" value="P:lysine biosynthetic process via diaminopimelate"/>
    <property type="evidence" value="ECO:0007669"/>
    <property type="project" value="InterPro"/>
</dbReference>
<dbReference type="GO" id="GO:0005524">
    <property type="term" value="F:ATP binding"/>
    <property type="evidence" value="ECO:0007669"/>
    <property type="project" value="UniProtKB-KW"/>
</dbReference>
<dbReference type="RefSeq" id="WP_204908075.1">
    <property type="nucleotide sequence ID" value="NZ_JACJLV010000005.1"/>
</dbReference>
<evidence type="ECO:0000259" key="14">
    <source>
        <dbReference type="Pfam" id="PF22468"/>
    </source>
</evidence>
<evidence type="ECO:0000256" key="8">
    <source>
        <dbReference type="ARBA" id="ARBA00022915"/>
    </source>
</evidence>
<keyword evidence="6 11" id="KW-0418">Kinase</keyword>
<dbReference type="Pfam" id="PF00696">
    <property type="entry name" value="AA_kinase"/>
    <property type="match status" value="1"/>
</dbReference>
<organism evidence="15 16">
    <name type="scientific">Mordavella massiliensis</name>
    <dbReference type="NCBI Taxonomy" id="1871024"/>
    <lineage>
        <taxon>Bacteria</taxon>
        <taxon>Bacillati</taxon>
        <taxon>Bacillota</taxon>
        <taxon>Clostridia</taxon>
        <taxon>Eubacteriales</taxon>
        <taxon>Clostridiaceae</taxon>
        <taxon>Mordavella</taxon>
    </lineage>
</organism>
<evidence type="ECO:0000313" key="16">
    <source>
        <dbReference type="Proteomes" id="UP000713880"/>
    </source>
</evidence>
<dbReference type="InterPro" id="IPR001341">
    <property type="entry name" value="Asp_kinase"/>
</dbReference>
<evidence type="ECO:0000256" key="5">
    <source>
        <dbReference type="ARBA" id="ARBA00022741"/>
    </source>
</evidence>
<evidence type="ECO:0000256" key="4">
    <source>
        <dbReference type="ARBA" id="ARBA00022679"/>
    </source>
</evidence>
<dbReference type="GO" id="GO:0004072">
    <property type="term" value="F:aspartate kinase activity"/>
    <property type="evidence" value="ECO:0007669"/>
    <property type="project" value="UniProtKB-EC"/>
</dbReference>
<accession>A0A938X1I5</accession>
<feature type="binding site" evidence="10">
    <location>
        <position position="120"/>
    </location>
    <ligand>
        <name>substrate</name>
    </ligand>
</feature>
<keyword evidence="12" id="KW-0028">Amino-acid biosynthesis</keyword>
<feature type="binding site" evidence="10">
    <location>
        <position position="222"/>
    </location>
    <ligand>
        <name>ATP</name>
        <dbReference type="ChEBI" id="CHEBI:30616"/>
    </ligand>
</feature>
<dbReference type="Proteomes" id="UP000713880">
    <property type="component" value="Unassembled WGS sequence"/>
</dbReference>